<gene>
    <name evidence="8" type="ORF">WJX75_000426</name>
</gene>
<evidence type="ECO:0000259" key="7">
    <source>
        <dbReference type="SMART" id="SM01281"/>
    </source>
</evidence>
<feature type="region of interest" description="Disordered" evidence="6">
    <location>
        <begin position="1574"/>
        <end position="1621"/>
    </location>
</feature>
<feature type="region of interest" description="Disordered" evidence="6">
    <location>
        <begin position="762"/>
        <end position="880"/>
    </location>
</feature>
<feature type="compositionally biased region" description="Low complexity" evidence="6">
    <location>
        <begin position="849"/>
        <end position="859"/>
    </location>
</feature>
<reference evidence="8 9" key="1">
    <citation type="journal article" date="2024" name="Nat. Commun.">
        <title>Phylogenomics reveals the evolutionary origins of lichenization in chlorophyte algae.</title>
        <authorList>
            <person name="Puginier C."/>
            <person name="Libourel C."/>
            <person name="Otte J."/>
            <person name="Skaloud P."/>
            <person name="Haon M."/>
            <person name="Grisel S."/>
            <person name="Petersen M."/>
            <person name="Berrin J.G."/>
            <person name="Delaux P.M."/>
            <person name="Dal Grande F."/>
            <person name="Keller J."/>
        </authorList>
    </citation>
    <scope>NUCLEOTIDE SEQUENCE [LARGE SCALE GENOMIC DNA]</scope>
    <source>
        <strain evidence="8 9">SAG 216-7</strain>
    </source>
</reference>
<feature type="compositionally biased region" description="Basic residues" evidence="6">
    <location>
        <begin position="762"/>
        <end position="773"/>
    </location>
</feature>
<evidence type="ECO:0000256" key="1">
    <source>
        <dbReference type="ARBA" id="ARBA00004123"/>
    </source>
</evidence>
<keyword evidence="9" id="KW-1185">Reference proteome</keyword>
<keyword evidence="4" id="KW-0804">Transcription</keyword>
<dbReference type="EMBL" id="JALJOT010000003">
    <property type="protein sequence ID" value="KAK9916244.1"/>
    <property type="molecule type" value="Genomic_DNA"/>
</dbReference>
<proteinExistence type="inferred from homology"/>
<evidence type="ECO:0000256" key="6">
    <source>
        <dbReference type="SAM" id="MobiDB-lite"/>
    </source>
</evidence>
<dbReference type="SMART" id="SM01281">
    <property type="entry name" value="Med12"/>
    <property type="match status" value="1"/>
</dbReference>
<dbReference type="InterPro" id="IPR019035">
    <property type="entry name" value="Mediator_Med12"/>
</dbReference>
<comment type="caution">
    <text evidence="8">The sequence shown here is derived from an EMBL/GenBank/DDBJ whole genome shotgun (WGS) entry which is preliminary data.</text>
</comment>
<evidence type="ECO:0000313" key="8">
    <source>
        <dbReference type="EMBL" id="KAK9916244.1"/>
    </source>
</evidence>
<feature type="compositionally biased region" description="Low complexity" evidence="6">
    <location>
        <begin position="681"/>
        <end position="698"/>
    </location>
</feature>
<feature type="compositionally biased region" description="Pro residues" evidence="6">
    <location>
        <begin position="246"/>
        <end position="260"/>
    </location>
</feature>
<feature type="domain" description="Mediator complex subunit Med12" evidence="7">
    <location>
        <begin position="144"/>
        <end position="205"/>
    </location>
</feature>
<evidence type="ECO:0000313" key="9">
    <source>
        <dbReference type="Proteomes" id="UP001491310"/>
    </source>
</evidence>
<evidence type="ECO:0000256" key="5">
    <source>
        <dbReference type="ARBA" id="ARBA00023242"/>
    </source>
</evidence>
<comment type="subcellular location">
    <subcellularLocation>
        <location evidence="1">Nucleus</location>
    </subcellularLocation>
</comment>
<organism evidence="8 9">
    <name type="scientific">Coccomyxa subellipsoidea</name>
    <dbReference type="NCBI Taxonomy" id="248742"/>
    <lineage>
        <taxon>Eukaryota</taxon>
        <taxon>Viridiplantae</taxon>
        <taxon>Chlorophyta</taxon>
        <taxon>core chlorophytes</taxon>
        <taxon>Trebouxiophyceae</taxon>
        <taxon>Trebouxiophyceae incertae sedis</taxon>
        <taxon>Coccomyxaceae</taxon>
        <taxon>Coccomyxa</taxon>
    </lineage>
</organism>
<dbReference type="PANTHER" id="PTHR46567">
    <property type="entry name" value="MEDIATOR OF RNA POLYMERASE II TRANSCRIPTION SUBUNIT 12"/>
    <property type="match status" value="1"/>
</dbReference>
<evidence type="ECO:0000256" key="4">
    <source>
        <dbReference type="ARBA" id="ARBA00023163"/>
    </source>
</evidence>
<keyword evidence="5" id="KW-0539">Nucleus</keyword>
<dbReference type="PANTHER" id="PTHR46567:SF1">
    <property type="entry name" value="MEDIATOR OF RNA POLYMERASE II TRANSCRIPTION SUBUNIT 12"/>
    <property type="match status" value="1"/>
</dbReference>
<dbReference type="Proteomes" id="UP001491310">
    <property type="component" value="Unassembled WGS sequence"/>
</dbReference>
<comment type="similarity">
    <text evidence="2">Belongs to the Mediator complex subunit 12 family.</text>
</comment>
<dbReference type="Pfam" id="PF09497">
    <property type="entry name" value="Med12"/>
    <property type="match status" value="1"/>
</dbReference>
<feature type="compositionally biased region" description="Low complexity" evidence="6">
    <location>
        <begin position="1578"/>
        <end position="1593"/>
    </location>
</feature>
<evidence type="ECO:0000256" key="2">
    <source>
        <dbReference type="ARBA" id="ARBA00010289"/>
    </source>
</evidence>
<evidence type="ECO:0000256" key="3">
    <source>
        <dbReference type="ARBA" id="ARBA00023015"/>
    </source>
</evidence>
<accession>A0ABR2YXB0</accession>
<sequence>MASYEHKPLSASLGPPAVYPVNEDAEVHVLSAEAVQNGYKESFEASLGISEAKEVDLSLAHRRELWEGTHGGNLQQRIWQQLQAAQAAQAEKLRSGRAYDVALGDADVSADVGADSAGFPKPPRDFRPPPGLGEIAVRTAYARLRAVQSRWSLEPQQQWFKELARDTPLQKLAQSMFPAHPADPANLTWLAEFQVPPLRAAWYIRIHTIHRGEWHKGTDRAAVRAKLWTADLLRALDGQLDLALPYSPPGSSPPPQPSTPPMQDSTASAGTEHVPSQHASGIWLSAGDRPWVVPDLAAAFPPETGSRWHYYLCLTGYTHREGLVDADMLVTWLLQHLGRARRSPAVTVCLVPLLQLCIQEVVQSQLHVRQLLDICCRHLAAAGAALSGDYTSMRSQAKAKLGVGMSLALRYIIIHCPQSLVALDLKPVQIALDASAHIEDHTGAGMSTAAAQRALSAVSEQAAGLGAAVNSRVLSYDEAAAVQVLEDALPLSGAAQALQALHGRMGRCNPSADFPPLVVHLVCNWACAPSLPSLLPGATDCGESRQLPSQLPLRRLFALDIMRQLAAHLRRQRGPEAAAQLPAGAPDPVLQEAVLEWLGEARTEALQAAAAELVVDLAVAGFFCPARYLNTLLARGLLDEQAERAARHRAFLRHLHPQLHLPTLSPPLPPTRSAKQSLPKADSSSQLSGSLSASSEAAPPLRNMPSESLSGQPSAAAASAPERAPKKTKSRQLPVTTGERWSAARVEYARARAVVLRGIGASRKRASSRKRGRASSEEGTSGSPPLESGRGRGAGSKRRRSGQGGDMGAAGMPDQTGDPWLDWADGSGARPAPQRAKRARHSSAEKSKSPSPDAAAASSDEGRGAIGGRAPNSSPEAGDVCSKRLRFRNVKKLVVHAMGLAPLPPNASPTPDCEVLDAILQMRPWERRCLARWLANELRVMLMWDGKSSGGRDWHRSEGWLLRGLALIEAAGGLTEAAALLVLLIARMLRLRRLALPSTKAVPGGTVVADRVWQETGLGECSLLAALSVRCCNFAAMGCLAKLLSATTAWAFANTGSPLAREEGLLCFGEAVNFAAALLCAYRSNPGVAQWWATLQKTQAQHWLTGLLSARLSSASVDKDAAQVEEAAGQLASLMGPTGTPDRSISTVEPLELQAVCTALLASYLRIPAPDHQGSEGAGSDEQREVHMRCLGHTVYLMRRRGFGSCPAWLQRCLCTALTLLQVEDAAQSESAVIFAAQCVVRGFMEMRCLLSHLPALRAALGSSLLAKLLTTACAQAASGSGVELEVGMLDVHQACLSFQVVWSAVGEQLVGWAESGEQQEAANLVAILQHAPVQAALLSRPRQLYEQLTAYPVQNPDVYAPLAVAGALVSGDLKEDLASVDGNEDCIRRVLQQASAENAEVCWLLLRCLLDAQLMAAARKRMDARRAREAAGRAFAEANAGMARTSEAEKTFTSQVLATLLKQPGKGALIARLTWALGRGIGEYLLQQTDWVLQDLSSLLGHMSLAEVLLKRCGLPAAGSDSASLSPAAKSVGGGFADMALTGLALSDQSRQRDFAQQIVRQLQTLGDMLKPVKQGADAASEPPSTPAAAADGLQSRASGEGADGTSARNSKGFGGGFGSGKVRRMSAPIGKNRQTVGSAEGVCAAVAVRMQILLPLLPVVYADREADRAKNLRYQLARALLPILASPLVYGTFRESKECGNAVMRDEQTGPLFQQLQAVMHALLAPEWAIWLRGNQEKLRDVPAYEDSASLHADIESLRPPAWLRDVLHNGHGRMKAAGKVDPWFLDGGFAACRVAAGQGKAPQWLRGAVRRRPA</sequence>
<feature type="region of interest" description="Disordered" evidence="6">
    <location>
        <begin position="660"/>
        <end position="739"/>
    </location>
</feature>
<name>A0ABR2YXB0_9CHLO</name>
<protein>
    <recommendedName>
        <fullName evidence="7">Mediator complex subunit Med12 domain-containing protein</fullName>
    </recommendedName>
</protein>
<keyword evidence="3" id="KW-0805">Transcription regulation</keyword>
<feature type="region of interest" description="Disordered" evidence="6">
    <location>
        <begin position="244"/>
        <end position="273"/>
    </location>
</feature>